<feature type="domain" description="Luciferase-like" evidence="4">
    <location>
        <begin position="71"/>
        <end position="370"/>
    </location>
</feature>
<feature type="region of interest" description="Disordered" evidence="3">
    <location>
        <begin position="22"/>
        <end position="62"/>
    </location>
</feature>
<evidence type="ECO:0000256" key="3">
    <source>
        <dbReference type="SAM" id="MobiDB-lite"/>
    </source>
</evidence>
<accession>A0A4R5QI38</accession>
<comment type="caution">
    <text evidence="5">The sequence shown here is derived from an EMBL/GenBank/DDBJ whole genome shotgun (WGS) entry which is preliminary data.</text>
</comment>
<name>A0A4R5QI38_9PROT</name>
<dbReference type="Gene3D" id="3.20.20.30">
    <property type="entry name" value="Luciferase-like domain"/>
    <property type="match status" value="1"/>
</dbReference>
<dbReference type="PANTHER" id="PTHR30137">
    <property type="entry name" value="LUCIFERASE-LIKE MONOOXYGENASE"/>
    <property type="match status" value="1"/>
</dbReference>
<dbReference type="AlphaFoldDB" id="A0A4R5QI38"/>
<dbReference type="InterPro" id="IPR036661">
    <property type="entry name" value="Luciferase-like_sf"/>
</dbReference>
<dbReference type="PANTHER" id="PTHR30137:SF8">
    <property type="entry name" value="BLR5498 PROTEIN"/>
    <property type="match status" value="1"/>
</dbReference>
<dbReference type="OrthoDB" id="9780518at2"/>
<dbReference type="GO" id="GO:0004497">
    <property type="term" value="F:monooxygenase activity"/>
    <property type="evidence" value="ECO:0007669"/>
    <property type="project" value="UniProtKB-KW"/>
</dbReference>
<dbReference type="GO" id="GO:0016705">
    <property type="term" value="F:oxidoreductase activity, acting on paired donors, with incorporation or reduction of molecular oxygen"/>
    <property type="evidence" value="ECO:0007669"/>
    <property type="project" value="InterPro"/>
</dbReference>
<sequence>MDCSPVPSSPCCWSRAARAMPRRPAAWKPRRPAAAPASRSRPGQGSIAAPALRQGGPDASLAAAQQARPEMQFAYFNLMSMNHQGETPAEVLANTVRQVRLAEELGFDATWFAEHHFSNASICASPLLMAMHCAAVTSRILLGPAVVVLPLHHPLRVAQEVAMLDQISGGRVLLGFGPGHQPHEFRSLQVPLESRYARLLEGWDIVEQALTTGRVHHLGEHYRIEDTPVAARTLSGRMPPMYVATATPAVLARGVRAGATPMISQGYRTGTQALPMRQAMLDAWRGVGGAEPLPLGIQRYLFVTEDAAEARQAAEGLLALARNTVALRAALPARDGVHLRAVPFQGEPTVEWLLEHGLIGAPGKIAEQLAGDMRLLRPTHYSLYMGFTGLAGAAVERSLTRFGREVLPLLRRAAEAEALAA</sequence>
<dbReference type="EMBL" id="SMSJ01000007">
    <property type="protein sequence ID" value="TDH63034.1"/>
    <property type="molecule type" value="Genomic_DNA"/>
</dbReference>
<keyword evidence="6" id="KW-1185">Reference proteome</keyword>
<keyword evidence="1" id="KW-0560">Oxidoreductase</keyword>
<feature type="compositionally biased region" description="Low complexity" evidence="3">
    <location>
        <begin position="22"/>
        <end position="42"/>
    </location>
</feature>
<dbReference type="InterPro" id="IPR050766">
    <property type="entry name" value="Bact_Lucif_Oxidored"/>
</dbReference>
<evidence type="ECO:0000313" key="6">
    <source>
        <dbReference type="Proteomes" id="UP000295096"/>
    </source>
</evidence>
<evidence type="ECO:0000313" key="5">
    <source>
        <dbReference type="EMBL" id="TDH63034.1"/>
    </source>
</evidence>
<evidence type="ECO:0000256" key="1">
    <source>
        <dbReference type="ARBA" id="ARBA00023002"/>
    </source>
</evidence>
<dbReference type="GO" id="GO:0005829">
    <property type="term" value="C:cytosol"/>
    <property type="evidence" value="ECO:0007669"/>
    <property type="project" value="TreeGrafter"/>
</dbReference>
<dbReference type="Pfam" id="PF00296">
    <property type="entry name" value="Bac_luciferase"/>
    <property type="match status" value="1"/>
</dbReference>
<organism evidence="5 6">
    <name type="scientific">Dankookia rubra</name>
    <dbReference type="NCBI Taxonomy" id="1442381"/>
    <lineage>
        <taxon>Bacteria</taxon>
        <taxon>Pseudomonadati</taxon>
        <taxon>Pseudomonadota</taxon>
        <taxon>Alphaproteobacteria</taxon>
        <taxon>Acetobacterales</taxon>
        <taxon>Roseomonadaceae</taxon>
        <taxon>Dankookia</taxon>
    </lineage>
</organism>
<reference evidence="5 6" key="1">
    <citation type="journal article" date="2016" name="J. Microbiol.">
        <title>Dankookia rubra gen. nov., sp. nov., an alphaproteobacterium isolated from sediment of a shallow stream.</title>
        <authorList>
            <person name="Kim W.H."/>
            <person name="Kim D.H."/>
            <person name="Kang K."/>
            <person name="Ahn T.Y."/>
        </authorList>
    </citation>
    <scope>NUCLEOTIDE SEQUENCE [LARGE SCALE GENOMIC DNA]</scope>
    <source>
        <strain evidence="5 6">JCM30602</strain>
    </source>
</reference>
<dbReference type="InterPro" id="IPR011251">
    <property type="entry name" value="Luciferase-like_dom"/>
</dbReference>
<evidence type="ECO:0000259" key="4">
    <source>
        <dbReference type="Pfam" id="PF00296"/>
    </source>
</evidence>
<dbReference type="SUPFAM" id="SSF51679">
    <property type="entry name" value="Bacterial luciferase-like"/>
    <property type="match status" value="1"/>
</dbReference>
<protein>
    <submittedName>
        <fullName evidence="5">LLM class flavin-dependent oxidoreductase</fullName>
    </submittedName>
</protein>
<evidence type="ECO:0000256" key="2">
    <source>
        <dbReference type="ARBA" id="ARBA00023033"/>
    </source>
</evidence>
<proteinExistence type="predicted"/>
<keyword evidence="2" id="KW-0503">Monooxygenase</keyword>
<gene>
    <name evidence="5" type="ORF">E2C06_08555</name>
</gene>
<dbReference type="Proteomes" id="UP000295096">
    <property type="component" value="Unassembled WGS sequence"/>
</dbReference>